<feature type="transmembrane region" description="Helical" evidence="1">
    <location>
        <begin position="12"/>
        <end position="36"/>
    </location>
</feature>
<reference evidence="2" key="1">
    <citation type="submission" date="2023-04" db="EMBL/GenBank/DDBJ databases">
        <title>Genomic characterization of avipoxvirus isolates from Apapne (Himatione sanguinea).</title>
        <authorList>
            <person name="Butt S.L."/>
            <person name="Do Nascimento G.M."/>
        </authorList>
    </citation>
    <scope>NUCLEOTIDE SEQUENCE</scope>
    <source>
        <strain evidence="2">APAPVX9</strain>
    </source>
</reference>
<protein>
    <recommendedName>
        <fullName evidence="3">IMV membrane protein</fullName>
    </recommendedName>
</protein>
<organism evidence="2">
    <name type="scientific">Apapanepox virus</name>
    <dbReference type="NCBI Taxonomy" id="3049969"/>
    <lineage>
        <taxon>Viruses</taxon>
        <taxon>Varidnaviria</taxon>
        <taxon>Bamfordvirae</taxon>
        <taxon>Nucleocytoviricota</taxon>
        <taxon>Pokkesviricetes</taxon>
        <taxon>Chitovirales</taxon>
        <taxon>Poxviridae</taxon>
        <taxon>Chordopoxvirinae</taxon>
        <taxon>Avipoxvirus</taxon>
    </lineage>
</organism>
<dbReference type="EMBL" id="OQ865377">
    <property type="protein sequence ID" value="WHV01745.1"/>
    <property type="molecule type" value="Genomic_DNA"/>
</dbReference>
<accession>A0AAT9USR9</accession>
<gene>
    <name evidence="2" type="ORF">APAPVX9-299</name>
</gene>
<keyword evidence="1" id="KW-0812">Transmembrane</keyword>
<sequence>MSSTTMKKFTNLDFSTAFSIITIVLSLVLCLVIGYIQAVMLRELSDSINNNLITQKYYYAYWVYAPHIRSLEYKY</sequence>
<name>A0AAT9USR9_9POXV</name>
<evidence type="ECO:0000256" key="1">
    <source>
        <dbReference type="SAM" id="Phobius"/>
    </source>
</evidence>
<evidence type="ECO:0000313" key="2">
    <source>
        <dbReference type="EMBL" id="WHV01745.1"/>
    </source>
</evidence>
<keyword evidence="1" id="KW-0472">Membrane</keyword>
<evidence type="ECO:0008006" key="3">
    <source>
        <dbReference type="Google" id="ProtNLM"/>
    </source>
</evidence>
<proteinExistence type="predicted"/>
<keyword evidence="1" id="KW-1133">Transmembrane helix</keyword>